<dbReference type="PANTHER" id="PTHR12812">
    <property type="entry name" value="HEPARAN SULFATE 6-O-SULFOTRANSFERASE 3"/>
    <property type="match status" value="1"/>
</dbReference>
<reference evidence="7 8" key="1">
    <citation type="submission" date="2024-09" db="EMBL/GenBank/DDBJ databases">
        <title>Chromosome-scale assembly of Riccia fluitans.</title>
        <authorList>
            <person name="Paukszto L."/>
            <person name="Sawicki J."/>
            <person name="Karawczyk K."/>
            <person name="Piernik-Szablinska J."/>
            <person name="Szczecinska M."/>
            <person name="Mazdziarz M."/>
        </authorList>
    </citation>
    <scope>NUCLEOTIDE SEQUENCE [LARGE SCALE GENOMIC DNA]</scope>
    <source>
        <strain evidence="7">Rf_01</strain>
        <tissue evidence="7">Aerial parts of the thallus</tissue>
    </source>
</reference>
<keyword evidence="3" id="KW-0812">Transmembrane</keyword>
<proteinExistence type="predicted"/>
<dbReference type="InterPro" id="IPR010635">
    <property type="entry name" value="Heparan_SO4-6-sulfoTrfase"/>
</dbReference>
<keyword evidence="2" id="KW-0808">Transferase</keyword>
<protein>
    <submittedName>
        <fullName evidence="7">Uncharacterized protein</fullName>
    </submittedName>
</protein>
<evidence type="ECO:0000256" key="4">
    <source>
        <dbReference type="ARBA" id="ARBA00022989"/>
    </source>
</evidence>
<sequence>MTKEDFLHFSSSHLNHRDRLYLLNSRLQTEQKLTLRDLVFLLHIPRTGRRTNYQCQPGCRLISTHGDYSIMEKLPHGKASVVTYLLYLVSRVFSNYEFLQAVARFLRHYKQQTNLCRPGPTKINTRLRRTLDIWPWKYLHEASEAGQLIVNLEGSRFQSQEAAGGPQKTDRRLLDDQHMTSVQVRMIAGERIRWRPSKLPMPKSTSETMIENTIDEVWNLPGG</sequence>
<gene>
    <name evidence="7" type="ORF">R1flu_017674</name>
</gene>
<keyword evidence="6" id="KW-0325">Glycoprotein</keyword>
<keyword evidence="8" id="KW-1185">Reference proteome</keyword>
<comment type="caution">
    <text evidence="7">The sequence shown here is derived from an EMBL/GenBank/DDBJ whole genome shotgun (WGS) entry which is preliminary data.</text>
</comment>
<dbReference type="GO" id="GO:0016740">
    <property type="term" value="F:transferase activity"/>
    <property type="evidence" value="ECO:0007669"/>
    <property type="project" value="UniProtKB-KW"/>
</dbReference>
<organism evidence="7 8">
    <name type="scientific">Riccia fluitans</name>
    <dbReference type="NCBI Taxonomy" id="41844"/>
    <lineage>
        <taxon>Eukaryota</taxon>
        <taxon>Viridiplantae</taxon>
        <taxon>Streptophyta</taxon>
        <taxon>Embryophyta</taxon>
        <taxon>Marchantiophyta</taxon>
        <taxon>Marchantiopsida</taxon>
        <taxon>Marchantiidae</taxon>
        <taxon>Marchantiales</taxon>
        <taxon>Ricciaceae</taxon>
        <taxon>Riccia</taxon>
    </lineage>
</organism>
<evidence type="ECO:0000256" key="2">
    <source>
        <dbReference type="ARBA" id="ARBA00022679"/>
    </source>
</evidence>
<keyword evidence="5" id="KW-0472">Membrane</keyword>
<comment type="subcellular location">
    <subcellularLocation>
        <location evidence="1">Membrane</location>
        <topology evidence="1">Single-pass membrane protein</topology>
    </subcellularLocation>
</comment>
<dbReference type="Proteomes" id="UP001605036">
    <property type="component" value="Unassembled WGS sequence"/>
</dbReference>
<dbReference type="GO" id="GO:0016020">
    <property type="term" value="C:membrane"/>
    <property type="evidence" value="ECO:0007669"/>
    <property type="project" value="UniProtKB-SubCell"/>
</dbReference>
<evidence type="ECO:0000313" key="8">
    <source>
        <dbReference type="Proteomes" id="UP001605036"/>
    </source>
</evidence>
<evidence type="ECO:0000256" key="1">
    <source>
        <dbReference type="ARBA" id="ARBA00004167"/>
    </source>
</evidence>
<evidence type="ECO:0000256" key="3">
    <source>
        <dbReference type="ARBA" id="ARBA00022692"/>
    </source>
</evidence>
<name>A0ABD1ZDN0_9MARC</name>
<evidence type="ECO:0000256" key="6">
    <source>
        <dbReference type="ARBA" id="ARBA00023180"/>
    </source>
</evidence>
<evidence type="ECO:0000256" key="5">
    <source>
        <dbReference type="ARBA" id="ARBA00023136"/>
    </source>
</evidence>
<dbReference type="AlphaFoldDB" id="A0ABD1ZDN0"/>
<dbReference type="PANTHER" id="PTHR12812:SF0">
    <property type="entry name" value="HEPARAN-SULFATE 6-O-SULFOTRANSFERASE"/>
    <property type="match status" value="1"/>
</dbReference>
<dbReference type="EMBL" id="JBHFFA010000001">
    <property type="protein sequence ID" value="KAL2649546.1"/>
    <property type="molecule type" value="Genomic_DNA"/>
</dbReference>
<evidence type="ECO:0000313" key="7">
    <source>
        <dbReference type="EMBL" id="KAL2649546.1"/>
    </source>
</evidence>
<keyword evidence="4" id="KW-1133">Transmembrane helix</keyword>
<accession>A0ABD1ZDN0</accession>